<dbReference type="PANTHER" id="PTHR12992">
    <property type="entry name" value="NUDIX HYDROLASE"/>
    <property type="match status" value="1"/>
</dbReference>
<comment type="caution">
    <text evidence="8">The sequence shown here is derived from an EMBL/GenBank/DDBJ whole genome shotgun (WGS) entry which is preliminary data.</text>
</comment>
<protein>
    <submittedName>
        <fullName evidence="8">CoA pyrophosphatase</fullName>
    </submittedName>
</protein>
<dbReference type="GO" id="GO:0046872">
    <property type="term" value="F:metal ion binding"/>
    <property type="evidence" value="ECO:0007669"/>
    <property type="project" value="UniProtKB-KW"/>
</dbReference>
<evidence type="ECO:0000256" key="3">
    <source>
        <dbReference type="ARBA" id="ARBA00022723"/>
    </source>
</evidence>
<reference evidence="8" key="1">
    <citation type="submission" date="2020-12" db="EMBL/GenBank/DDBJ databases">
        <title>The genome sequence of Inhella sp. 1Y17.</title>
        <authorList>
            <person name="Liu Y."/>
        </authorList>
    </citation>
    <scope>NUCLEOTIDE SEQUENCE</scope>
    <source>
        <strain evidence="8">1Y17</strain>
    </source>
</reference>
<evidence type="ECO:0000256" key="4">
    <source>
        <dbReference type="ARBA" id="ARBA00022801"/>
    </source>
</evidence>
<comment type="cofactor">
    <cofactor evidence="2">
        <name>Mg(2+)</name>
        <dbReference type="ChEBI" id="CHEBI:18420"/>
    </cofactor>
</comment>
<dbReference type="EMBL" id="JAEDAK010000001">
    <property type="protein sequence ID" value="MBH9575408.1"/>
    <property type="molecule type" value="Genomic_DNA"/>
</dbReference>
<evidence type="ECO:0000256" key="6">
    <source>
        <dbReference type="ARBA" id="ARBA00023211"/>
    </source>
</evidence>
<dbReference type="Pfam" id="PF00293">
    <property type="entry name" value="NUDIX"/>
    <property type="match status" value="1"/>
</dbReference>
<comment type="cofactor">
    <cofactor evidence="1">
        <name>Mn(2+)</name>
        <dbReference type="ChEBI" id="CHEBI:29035"/>
    </cofactor>
</comment>
<evidence type="ECO:0000313" key="9">
    <source>
        <dbReference type="Proteomes" id="UP000613266"/>
    </source>
</evidence>
<dbReference type="InterPro" id="IPR015797">
    <property type="entry name" value="NUDIX_hydrolase-like_dom_sf"/>
</dbReference>
<dbReference type="NCBIfam" id="NF007980">
    <property type="entry name" value="PRK10707.1"/>
    <property type="match status" value="1"/>
</dbReference>
<keyword evidence="3" id="KW-0479">Metal-binding</keyword>
<dbReference type="InterPro" id="IPR045121">
    <property type="entry name" value="CoAse"/>
</dbReference>
<dbReference type="Proteomes" id="UP000613266">
    <property type="component" value="Unassembled WGS sequence"/>
</dbReference>
<organism evidence="8 9">
    <name type="scientific">Inhella proteolytica</name>
    <dbReference type="NCBI Taxonomy" id="2795029"/>
    <lineage>
        <taxon>Bacteria</taxon>
        <taxon>Pseudomonadati</taxon>
        <taxon>Pseudomonadota</taxon>
        <taxon>Betaproteobacteria</taxon>
        <taxon>Burkholderiales</taxon>
        <taxon>Sphaerotilaceae</taxon>
        <taxon>Inhella</taxon>
    </lineage>
</organism>
<dbReference type="InterPro" id="IPR000086">
    <property type="entry name" value="NUDIX_hydrolase_dom"/>
</dbReference>
<evidence type="ECO:0000256" key="5">
    <source>
        <dbReference type="ARBA" id="ARBA00022842"/>
    </source>
</evidence>
<feature type="domain" description="Nudix hydrolase" evidence="7">
    <location>
        <begin position="63"/>
        <end position="195"/>
    </location>
</feature>
<evidence type="ECO:0000313" key="8">
    <source>
        <dbReference type="EMBL" id="MBH9575408.1"/>
    </source>
</evidence>
<name>A0A931IYJ6_9BURK</name>
<keyword evidence="5" id="KW-0460">Magnesium</keyword>
<dbReference type="AlphaFoldDB" id="A0A931IYJ6"/>
<evidence type="ECO:0000256" key="2">
    <source>
        <dbReference type="ARBA" id="ARBA00001946"/>
    </source>
</evidence>
<dbReference type="Gene3D" id="3.90.79.10">
    <property type="entry name" value="Nucleoside Triphosphate Pyrophosphohydrolase"/>
    <property type="match status" value="1"/>
</dbReference>
<keyword evidence="9" id="KW-1185">Reference proteome</keyword>
<keyword evidence="4" id="KW-0378">Hydrolase</keyword>
<keyword evidence="6" id="KW-0464">Manganese</keyword>
<dbReference type="PANTHER" id="PTHR12992:SF11">
    <property type="entry name" value="MITOCHONDRIAL COENZYME A DIPHOSPHATASE NUDT8"/>
    <property type="match status" value="1"/>
</dbReference>
<evidence type="ECO:0000256" key="1">
    <source>
        <dbReference type="ARBA" id="ARBA00001936"/>
    </source>
</evidence>
<dbReference type="PROSITE" id="PS51462">
    <property type="entry name" value="NUDIX"/>
    <property type="match status" value="1"/>
</dbReference>
<sequence>MLRAMSGAGFDPREVPVSQVDEHLPVLPPDWLQPAALRQHFAEVPLSPPERPGDGGRFAGREPRAAAVLVPLVMRESGVQVLLTRRTEHLRDHAGQISFPGGRVEESDADAWATALREAEEEIGLAAEWVEPIGQLPRYQTVTAYEVQPCVALLRPDFVLRLDEGEVAEAFEVPLGFLMDPARHQRHRVRLPGVDREFLSMPWWHEGREYFIWGATAAMLRNLYHQLRQGR</sequence>
<dbReference type="CDD" id="cd03426">
    <property type="entry name" value="NUDIX_CoAse_Nudt7"/>
    <property type="match status" value="1"/>
</dbReference>
<proteinExistence type="predicted"/>
<accession>A0A931IYJ6</accession>
<dbReference type="SUPFAM" id="SSF55811">
    <property type="entry name" value="Nudix"/>
    <property type="match status" value="1"/>
</dbReference>
<evidence type="ECO:0000259" key="7">
    <source>
        <dbReference type="PROSITE" id="PS51462"/>
    </source>
</evidence>
<dbReference type="GO" id="GO:0010945">
    <property type="term" value="F:coenzyme A diphosphatase activity"/>
    <property type="evidence" value="ECO:0007669"/>
    <property type="project" value="InterPro"/>
</dbReference>
<gene>
    <name evidence="8" type="ORF">I7X39_00680</name>
</gene>